<dbReference type="Proteomes" id="UP000187455">
    <property type="component" value="Unassembled WGS sequence"/>
</dbReference>
<protein>
    <submittedName>
        <fullName evidence="2">Uncharacterized protein</fullName>
    </submittedName>
</protein>
<gene>
    <name evidence="2" type="ORF">AYI68_g2858</name>
</gene>
<feature type="compositionally biased region" description="Acidic residues" evidence="1">
    <location>
        <begin position="1180"/>
        <end position="1190"/>
    </location>
</feature>
<evidence type="ECO:0000313" key="3">
    <source>
        <dbReference type="Proteomes" id="UP000187455"/>
    </source>
</evidence>
<dbReference type="EMBL" id="LSSL01001119">
    <property type="protein sequence ID" value="OLY83014.1"/>
    <property type="molecule type" value="Genomic_DNA"/>
</dbReference>
<evidence type="ECO:0000256" key="1">
    <source>
        <dbReference type="SAM" id="MobiDB-lite"/>
    </source>
</evidence>
<keyword evidence="3" id="KW-1185">Reference proteome</keyword>
<feature type="compositionally biased region" description="Low complexity" evidence="1">
    <location>
        <begin position="952"/>
        <end position="965"/>
    </location>
</feature>
<feature type="region of interest" description="Disordered" evidence="1">
    <location>
        <begin position="1042"/>
        <end position="1062"/>
    </location>
</feature>
<feature type="compositionally biased region" description="Low complexity" evidence="1">
    <location>
        <begin position="1042"/>
        <end position="1051"/>
    </location>
</feature>
<feature type="region of interest" description="Disordered" evidence="1">
    <location>
        <begin position="124"/>
        <end position="150"/>
    </location>
</feature>
<name>A0A1R0H1L4_9FUNG</name>
<proteinExistence type="predicted"/>
<comment type="caution">
    <text evidence="2">The sequence shown here is derived from an EMBL/GenBank/DDBJ whole genome shotgun (WGS) entry which is preliminary data.</text>
</comment>
<feature type="compositionally biased region" description="Basic and acidic residues" evidence="1">
    <location>
        <begin position="988"/>
        <end position="999"/>
    </location>
</feature>
<feature type="region of interest" description="Disordered" evidence="1">
    <location>
        <begin position="1166"/>
        <end position="1199"/>
    </location>
</feature>
<organism evidence="2 3">
    <name type="scientific">Smittium mucronatum</name>
    <dbReference type="NCBI Taxonomy" id="133383"/>
    <lineage>
        <taxon>Eukaryota</taxon>
        <taxon>Fungi</taxon>
        <taxon>Fungi incertae sedis</taxon>
        <taxon>Zoopagomycota</taxon>
        <taxon>Kickxellomycotina</taxon>
        <taxon>Harpellomycetes</taxon>
        <taxon>Harpellales</taxon>
        <taxon>Legeriomycetaceae</taxon>
        <taxon>Smittium</taxon>
    </lineage>
</organism>
<evidence type="ECO:0000313" key="2">
    <source>
        <dbReference type="EMBL" id="OLY83014.1"/>
    </source>
</evidence>
<feature type="compositionally biased region" description="Polar residues" evidence="1">
    <location>
        <begin position="1000"/>
        <end position="1012"/>
    </location>
</feature>
<dbReference type="AlphaFoldDB" id="A0A1R0H1L4"/>
<feature type="region of interest" description="Disordered" evidence="1">
    <location>
        <begin position="952"/>
        <end position="1012"/>
    </location>
</feature>
<reference evidence="2 3" key="1">
    <citation type="journal article" date="2016" name="Mol. Biol. Evol.">
        <title>Genome-Wide Survey of Gut Fungi (Harpellales) Reveals the First Horizontally Transferred Ubiquitin Gene from a Mosquito Host.</title>
        <authorList>
            <person name="Wang Y."/>
            <person name="White M.M."/>
            <person name="Kvist S."/>
            <person name="Moncalvo J.M."/>
        </authorList>
    </citation>
    <scope>NUCLEOTIDE SEQUENCE [LARGE SCALE GENOMIC DNA]</scope>
    <source>
        <strain evidence="2 3">ALG-7-W6</strain>
    </source>
</reference>
<sequence>MSSEINAKNSLKGFSQFLKTVNGFNELETSYNKNVEKTVQSALKTSYDKKSKIDCSDLNSKGALSPKKRLQIIQILKKKGHSNNLNKELSLNNIHLNKRKRDFSSQSSSSLEFEKNRHLNEVKTISNISSNCPTPASRNSSPKKNSIEDSNSCSLNFSHSTKNPNFSLKFKDPQIQNGSSEIIHNSIDKEIHKEKIPPHIDEPGIRITRSTKLIFTHVLLQKKKNLSPDYILFTENVGNPPKEPPPTITPLILESKDLKKSLSNVNMSSVNSSHSSKSAVYEQLVEEQKNKTSDPLLIKKNISLNYPLILQSSSESILSNTPIGSDISEFNRSKTVCGSLKDDLNQNCSNIPGLDTIPSTFPQKLTNFTTTPCISDLPIDGITSTTINKNTFYDNATSFRLPEFQQVIPTNSNYYIKQSNPIETKKIEKTVHTPTKTISELNKVEISQSELSIKHPGIFKAIHCMDEMNDKSNLDSANLPYESELSHVTSPSNSETLKKHQDLEARPDCATYDNNIFEDIFHKHESPRSPAHLQVSNSSSSTIKYNSHFDEFNDSVSDISNNLPLSSSETANYSYQEYEKSKETFMETFSDYSAVYEPSRKKDHSEHLERDLIENIENSLTKSVLFDNSSISFKELEASDSISTFSIVEKMNCESGKKPNLLFNDKSGDLKANRISLIPDFENSQKSVVPTSKSYILDPLDVNKADSTHAENFKSLYTLSKSESVSHSDSYLTPSKNFIFDKINSEISSLKSAISIFQAEVKPYKPEVMISKAKKNSPLVPKLQNKSTEFENHPPKFDIVSPNVVNDLKIGCGERADTQVTRTSKISNSKNETLNLIENRDELKSTVDFFPLIENTPNFLNEKDSEYLIISDSESLENIESKNNPPEKSFFVNLSSDSGISHQLNYSEIEDNTDSQIISSNNTKVRKSTTPNKIPSSPLLIVDEFQEISSCSKSSNSSKTLNVTSSKKKSYGSKNSKNTLLNQPAKNLLDRDGSFDSHKSLPSQKTTRSSFLDENQDDEFEIFEHFGSIKEDPVVEEINLNGNKSESSNKLNKNKKVQDPSKKPRAISISLEIKYAYFIYKRKFPDSSNKETIRFLSKYYDPYISKTSLKRIQFENQSFKEFNKVKQKLEKKYNNPKFVLMHLVVMEWMLSRSVEFSKLKYKSPLKPSSNSNIGDVCNVIEDDSESESDSGSDLSEGNS</sequence>
<accession>A0A1R0H1L4</accession>